<gene>
    <name evidence="2" type="ordered locus">ECH_0114</name>
</gene>
<evidence type="ECO:0000313" key="2">
    <source>
        <dbReference type="EMBL" id="ABD45067.1"/>
    </source>
</evidence>
<reference evidence="2 3" key="1">
    <citation type="journal article" date="2006" name="PLoS Genet.">
        <title>Comparative genomics of emerging human ehrlichiosis agents.</title>
        <authorList>
            <person name="Dunning Hotopp J.C."/>
            <person name="Lin M."/>
            <person name="Madupu R."/>
            <person name="Crabtree J."/>
            <person name="Angiuoli S.V."/>
            <person name="Eisen J.A."/>
            <person name="Seshadri R."/>
            <person name="Ren Q."/>
            <person name="Wu M."/>
            <person name="Utterback T.R."/>
            <person name="Smith S."/>
            <person name="Lewis M."/>
            <person name="Khouri H."/>
            <person name="Zhang C."/>
            <person name="Niu H."/>
            <person name="Lin Q."/>
            <person name="Ohashi N."/>
            <person name="Zhi N."/>
            <person name="Nelson W."/>
            <person name="Brinkac L.M."/>
            <person name="Dodson R.J."/>
            <person name="Rosovitz M.J."/>
            <person name="Sundaram J."/>
            <person name="Daugherty S.C."/>
            <person name="Davidsen T."/>
            <person name="Durkin A.S."/>
            <person name="Gwinn M."/>
            <person name="Haft D.H."/>
            <person name="Selengut J.D."/>
            <person name="Sullivan S.A."/>
            <person name="Zafar N."/>
            <person name="Zhou L."/>
            <person name="Benahmed F."/>
            <person name="Forberger H."/>
            <person name="Halpin R."/>
            <person name="Mulligan S."/>
            <person name="Robinson J."/>
            <person name="White O."/>
            <person name="Rikihisa Y."/>
            <person name="Tettelin H."/>
        </authorList>
    </citation>
    <scope>NUCLEOTIDE SEQUENCE [LARGE SCALE GENOMIC DNA]</scope>
    <source>
        <strain evidence="3">ATCC CRL-10679 / Arkansas</strain>
    </source>
</reference>
<dbReference type="KEGG" id="ech:ECH_0114"/>
<dbReference type="HOGENOM" id="CLU_2023097_0_0_5"/>
<evidence type="ECO:0000313" key="3">
    <source>
        <dbReference type="Proteomes" id="UP000008320"/>
    </source>
</evidence>
<protein>
    <submittedName>
        <fullName evidence="2">Uncharacterized protein</fullName>
    </submittedName>
</protein>
<keyword evidence="1" id="KW-1133">Transmembrane helix</keyword>
<name>Q2GHZ1_EHRCR</name>
<proteinExistence type="predicted"/>
<dbReference type="Proteomes" id="UP000008320">
    <property type="component" value="Chromosome"/>
</dbReference>
<sequence>MSFVFSSTQTPSPGDTTITYHVVYRLLIIEYMFFVLFYTNFFSSGNATITYHIVISTTYYSVICFYVFFDTSSFTWTIQCISDKIYYIINKNTKIHFISLNITLNFWNNSLTTYSNHTIRNV</sequence>
<dbReference type="EMBL" id="CP000236">
    <property type="protein sequence ID" value="ABD45067.1"/>
    <property type="molecule type" value="Genomic_DNA"/>
</dbReference>
<accession>Q2GHZ1</accession>
<feature type="transmembrane region" description="Helical" evidence="1">
    <location>
        <begin position="49"/>
        <end position="69"/>
    </location>
</feature>
<keyword evidence="1" id="KW-0812">Transmembrane</keyword>
<dbReference type="AlphaFoldDB" id="Q2GHZ1"/>
<feature type="transmembrane region" description="Helical" evidence="1">
    <location>
        <begin position="22"/>
        <end position="42"/>
    </location>
</feature>
<organism evidence="2 3">
    <name type="scientific">Ehrlichia chaffeensis (strain ATCC CRL-10679 / Arkansas)</name>
    <dbReference type="NCBI Taxonomy" id="205920"/>
    <lineage>
        <taxon>Bacteria</taxon>
        <taxon>Pseudomonadati</taxon>
        <taxon>Pseudomonadota</taxon>
        <taxon>Alphaproteobacteria</taxon>
        <taxon>Rickettsiales</taxon>
        <taxon>Anaplasmataceae</taxon>
        <taxon>Ehrlichia</taxon>
    </lineage>
</organism>
<keyword evidence="3" id="KW-1185">Reference proteome</keyword>
<evidence type="ECO:0000256" key="1">
    <source>
        <dbReference type="SAM" id="Phobius"/>
    </source>
</evidence>
<keyword evidence="1" id="KW-0472">Membrane</keyword>
<dbReference type="STRING" id="205920.ECH_0114"/>